<dbReference type="VEuPathDB" id="MicrosporidiaDB:NBO_13g0005"/>
<name>R0MPN7_NOSB1</name>
<dbReference type="EMBL" id="KB908921">
    <property type="protein sequence ID" value="EOB14828.1"/>
    <property type="molecule type" value="Genomic_DNA"/>
</dbReference>
<accession>R0MPN7</accession>
<keyword evidence="5 6" id="KW-0472">Membrane</keyword>
<keyword evidence="3 6" id="KW-0812">Transmembrane</keyword>
<dbReference type="InterPro" id="IPR006634">
    <property type="entry name" value="TLC-dom"/>
</dbReference>
<dbReference type="HOGENOM" id="CLU_1806734_0_0_1"/>
<feature type="transmembrane region" description="Helical" evidence="6">
    <location>
        <begin position="54"/>
        <end position="72"/>
    </location>
</feature>
<evidence type="ECO:0000259" key="7">
    <source>
        <dbReference type="Pfam" id="PF03798"/>
    </source>
</evidence>
<sequence length="143" mass="17031">MSIRNYDIEISQTVVLVWIISTVLISFKNIVVYKVTNKLFEGRSNYTHQKASMSIYKIFSYLFIAFYGLLTLRNENWIMDTSSYFNPLGSGPLPLKISFYYIYEFVFYLLEFIFLLIHYDFKDRNQMMIHHIVTLLLIGCPVY</sequence>
<dbReference type="GO" id="GO:0005783">
    <property type="term" value="C:endoplasmic reticulum"/>
    <property type="evidence" value="ECO:0007669"/>
    <property type="project" value="TreeGrafter"/>
</dbReference>
<dbReference type="Proteomes" id="UP000016927">
    <property type="component" value="Unassembled WGS sequence"/>
</dbReference>
<evidence type="ECO:0000313" key="9">
    <source>
        <dbReference type="Proteomes" id="UP000016927"/>
    </source>
</evidence>
<dbReference type="InterPro" id="IPR016439">
    <property type="entry name" value="Lag1/Lac1-like"/>
</dbReference>
<feature type="transmembrane region" description="Helical" evidence="6">
    <location>
        <begin position="15"/>
        <end position="33"/>
    </location>
</feature>
<protein>
    <submittedName>
        <fullName evidence="8">Longevity assurance protein 1</fullName>
    </submittedName>
</protein>
<dbReference type="PANTHER" id="PTHR12560:SF0">
    <property type="entry name" value="LD18904P"/>
    <property type="match status" value="1"/>
</dbReference>
<feature type="domain" description="TLC" evidence="7">
    <location>
        <begin position="52"/>
        <end position="142"/>
    </location>
</feature>
<dbReference type="PANTHER" id="PTHR12560">
    <property type="entry name" value="LONGEVITY ASSURANCE FACTOR 1 LAG1"/>
    <property type="match status" value="1"/>
</dbReference>
<feature type="transmembrane region" description="Helical" evidence="6">
    <location>
        <begin position="100"/>
        <end position="119"/>
    </location>
</feature>
<comment type="subcellular location">
    <subcellularLocation>
        <location evidence="1">Membrane</location>
        <topology evidence="1">Multi-pass membrane protein</topology>
    </subcellularLocation>
</comment>
<gene>
    <name evidence="8" type="ORF">NBO_13g0005</name>
</gene>
<dbReference type="OrthoDB" id="3053196at2759"/>
<comment type="similarity">
    <text evidence="2">Belongs to the sphingosine N-acyltransferase family.</text>
</comment>
<keyword evidence="9" id="KW-1185">Reference proteome</keyword>
<dbReference type="AlphaFoldDB" id="R0MPN7"/>
<reference evidence="8 9" key="1">
    <citation type="journal article" date="2013" name="BMC Genomics">
        <title>Comparative genomics of parasitic silkworm microsporidia reveal an association between genome expansion and host adaptation.</title>
        <authorList>
            <person name="Pan G."/>
            <person name="Xu J."/>
            <person name="Li T."/>
            <person name="Xia Q."/>
            <person name="Liu S.L."/>
            <person name="Zhang G."/>
            <person name="Li S."/>
            <person name="Li C."/>
            <person name="Liu H."/>
            <person name="Yang L."/>
            <person name="Liu T."/>
            <person name="Zhang X."/>
            <person name="Wu Z."/>
            <person name="Fan W."/>
            <person name="Dang X."/>
            <person name="Xiang H."/>
            <person name="Tao M."/>
            <person name="Li Y."/>
            <person name="Hu J."/>
            <person name="Li Z."/>
            <person name="Lin L."/>
            <person name="Luo J."/>
            <person name="Geng L."/>
            <person name="Wang L."/>
            <person name="Long M."/>
            <person name="Wan Y."/>
            <person name="He N."/>
            <person name="Zhang Z."/>
            <person name="Lu C."/>
            <person name="Keeling P.J."/>
            <person name="Wang J."/>
            <person name="Xiang Z."/>
            <person name="Zhou Z."/>
        </authorList>
    </citation>
    <scope>NUCLEOTIDE SEQUENCE [LARGE SCALE GENOMIC DNA]</scope>
    <source>
        <strain evidence="9">CQ1 / CVCC 102059</strain>
    </source>
</reference>
<dbReference type="GO" id="GO:0050291">
    <property type="term" value="F:sphingosine N-acyltransferase activity"/>
    <property type="evidence" value="ECO:0007669"/>
    <property type="project" value="InterPro"/>
</dbReference>
<evidence type="ECO:0000256" key="1">
    <source>
        <dbReference type="ARBA" id="ARBA00004141"/>
    </source>
</evidence>
<evidence type="ECO:0000313" key="8">
    <source>
        <dbReference type="EMBL" id="EOB14828.1"/>
    </source>
</evidence>
<dbReference type="Pfam" id="PF03798">
    <property type="entry name" value="TRAM_LAG1_CLN8"/>
    <property type="match status" value="1"/>
</dbReference>
<evidence type="ECO:0000256" key="6">
    <source>
        <dbReference type="SAM" id="Phobius"/>
    </source>
</evidence>
<organism evidence="8 9">
    <name type="scientific">Nosema bombycis (strain CQ1 / CVCC 102059)</name>
    <name type="common">Microsporidian parasite</name>
    <name type="synonym">Pebrine of silkworm</name>
    <dbReference type="NCBI Taxonomy" id="578461"/>
    <lineage>
        <taxon>Eukaryota</taxon>
        <taxon>Fungi</taxon>
        <taxon>Fungi incertae sedis</taxon>
        <taxon>Microsporidia</taxon>
        <taxon>Nosematidae</taxon>
        <taxon>Nosema</taxon>
    </lineage>
</organism>
<keyword evidence="4 6" id="KW-1133">Transmembrane helix</keyword>
<evidence type="ECO:0000256" key="2">
    <source>
        <dbReference type="ARBA" id="ARBA00009808"/>
    </source>
</evidence>
<evidence type="ECO:0000256" key="3">
    <source>
        <dbReference type="ARBA" id="ARBA00022692"/>
    </source>
</evidence>
<evidence type="ECO:0000256" key="4">
    <source>
        <dbReference type="ARBA" id="ARBA00022989"/>
    </source>
</evidence>
<dbReference type="GO" id="GO:0046513">
    <property type="term" value="P:ceramide biosynthetic process"/>
    <property type="evidence" value="ECO:0007669"/>
    <property type="project" value="InterPro"/>
</dbReference>
<evidence type="ECO:0000256" key="5">
    <source>
        <dbReference type="ARBA" id="ARBA00023136"/>
    </source>
</evidence>
<proteinExistence type="inferred from homology"/>
<dbReference type="GO" id="GO:0016020">
    <property type="term" value="C:membrane"/>
    <property type="evidence" value="ECO:0007669"/>
    <property type="project" value="UniProtKB-SubCell"/>
</dbReference>